<reference evidence="1 2" key="1">
    <citation type="journal article" date="2016" name="Mol. Biol. Evol.">
        <title>Comparative Genomics of Early-Diverging Mushroom-Forming Fungi Provides Insights into the Origins of Lignocellulose Decay Capabilities.</title>
        <authorList>
            <person name="Nagy L.G."/>
            <person name="Riley R."/>
            <person name="Tritt A."/>
            <person name="Adam C."/>
            <person name="Daum C."/>
            <person name="Floudas D."/>
            <person name="Sun H."/>
            <person name="Yadav J.S."/>
            <person name="Pangilinan J."/>
            <person name="Larsson K.H."/>
            <person name="Matsuura K."/>
            <person name="Barry K."/>
            <person name="Labutti K."/>
            <person name="Kuo R."/>
            <person name="Ohm R.A."/>
            <person name="Bhattacharya S.S."/>
            <person name="Shirouzu T."/>
            <person name="Yoshinaga Y."/>
            <person name="Martin F.M."/>
            <person name="Grigoriev I.V."/>
            <person name="Hibbett D.S."/>
        </authorList>
    </citation>
    <scope>NUCLEOTIDE SEQUENCE [LARGE SCALE GENOMIC DNA]</scope>
    <source>
        <strain evidence="1 2">CBS 109695</strain>
    </source>
</reference>
<dbReference type="Proteomes" id="UP000076532">
    <property type="component" value="Unassembled WGS sequence"/>
</dbReference>
<evidence type="ECO:0000313" key="1">
    <source>
        <dbReference type="EMBL" id="KZP30814.1"/>
    </source>
</evidence>
<keyword evidence="2" id="KW-1185">Reference proteome</keyword>
<protein>
    <submittedName>
        <fullName evidence="1">Uncharacterized protein</fullName>
    </submittedName>
</protein>
<organism evidence="1 2">
    <name type="scientific">Athelia psychrophila</name>
    <dbReference type="NCBI Taxonomy" id="1759441"/>
    <lineage>
        <taxon>Eukaryota</taxon>
        <taxon>Fungi</taxon>
        <taxon>Dikarya</taxon>
        <taxon>Basidiomycota</taxon>
        <taxon>Agaricomycotina</taxon>
        <taxon>Agaricomycetes</taxon>
        <taxon>Agaricomycetidae</taxon>
        <taxon>Atheliales</taxon>
        <taxon>Atheliaceae</taxon>
        <taxon>Athelia</taxon>
    </lineage>
</organism>
<proteinExistence type="predicted"/>
<name>A0A166TNS9_9AGAM</name>
<dbReference type="OrthoDB" id="3209743at2759"/>
<sequence length="265" mass="29379">MNEGGPSVKFSLDKSLLNTWATNLSISALSEQDMQAAYDRSGKFLREQGNMLVDQHGWSPVHSLTEALNLKNVHGERLVLPVLSKSFLRPGNEAWKKIFCTASSTFNASRAPHKDPGSGDLFIDSATPLASIFHLLQMLQPGMLLIHCTDIDTNKKTEITRALPRLSWVQENKDILAEALGAERYMKMMAAVQQGKGQACKETVLYARNESNSDGDDYDFNDHNFDYGYDSDPDGFASDGWSRKQGDDFTACSGSDCGWCGRCDY</sequence>
<accession>A0A166TNS9</accession>
<dbReference type="AlphaFoldDB" id="A0A166TNS9"/>
<evidence type="ECO:0000313" key="2">
    <source>
        <dbReference type="Proteomes" id="UP000076532"/>
    </source>
</evidence>
<gene>
    <name evidence="1" type="ORF">FIBSPDRAFT_1038061</name>
</gene>
<dbReference type="EMBL" id="KV417492">
    <property type="protein sequence ID" value="KZP30814.1"/>
    <property type="molecule type" value="Genomic_DNA"/>
</dbReference>